<dbReference type="Pfam" id="PF00249">
    <property type="entry name" value="Myb_DNA-binding"/>
    <property type="match status" value="1"/>
</dbReference>
<evidence type="ECO:0000256" key="6">
    <source>
        <dbReference type="SAM" id="MobiDB-lite"/>
    </source>
</evidence>
<feature type="domain" description="SANT" evidence="8">
    <location>
        <begin position="22"/>
        <end position="73"/>
    </location>
</feature>
<dbReference type="InterPro" id="IPR009057">
    <property type="entry name" value="Homeodomain-like_sf"/>
</dbReference>
<evidence type="ECO:0000256" key="3">
    <source>
        <dbReference type="ARBA" id="ARBA00023125"/>
    </source>
</evidence>
<feature type="region of interest" description="Disordered" evidence="6">
    <location>
        <begin position="80"/>
        <end position="104"/>
    </location>
</feature>
<proteinExistence type="evidence at transcript level"/>
<feature type="region of interest" description="Disordered" evidence="6">
    <location>
        <begin position="393"/>
        <end position="497"/>
    </location>
</feature>
<feature type="compositionally biased region" description="Basic and acidic residues" evidence="6">
    <location>
        <begin position="242"/>
        <end position="260"/>
    </location>
</feature>
<evidence type="ECO:0000313" key="10">
    <source>
        <dbReference type="EMBL" id="QLF98939.1"/>
    </source>
</evidence>
<organism evidence="10">
    <name type="scientific">Oncidium hybrid cultivar</name>
    <name type="common">Orchid</name>
    <dbReference type="NCBI Taxonomy" id="141207"/>
    <lineage>
        <taxon>Eukaryota</taxon>
        <taxon>Viridiplantae</taxon>
        <taxon>Streptophyta</taxon>
        <taxon>Embryophyta</taxon>
        <taxon>Tracheophyta</taxon>
        <taxon>Spermatophyta</taxon>
        <taxon>Magnoliopsida</taxon>
        <taxon>Liliopsida</taxon>
        <taxon>Asparagales</taxon>
        <taxon>Orchidaceae</taxon>
        <taxon>Epidendroideae</taxon>
        <taxon>Cymbidieae</taxon>
        <taxon>Oncidiinae</taxon>
        <taxon>Oncidium</taxon>
    </lineage>
</organism>
<feature type="compositionally biased region" description="Polar residues" evidence="6">
    <location>
        <begin position="444"/>
        <end position="454"/>
    </location>
</feature>
<reference evidence="10" key="1">
    <citation type="submission" date="2019-09" db="EMBL/GenBank/DDBJ databases">
        <title>Floral scent variation in two groups of Oncidium orchids is caused by a 2 cis-acting polymorphism in the promoter of terpene synthase genes.</title>
        <authorList>
            <person name="Yeh C.-W."/>
            <person name="Ho Y.-F."/>
            <person name="Yeh K.-W."/>
        </authorList>
    </citation>
    <scope>NUCLEOTIDE SEQUENCE</scope>
</reference>
<dbReference type="GO" id="GO:0003677">
    <property type="term" value="F:DNA binding"/>
    <property type="evidence" value="ECO:0007669"/>
    <property type="project" value="UniProtKB-KW"/>
</dbReference>
<accession>A0A7L5RYG3</accession>
<feature type="region of interest" description="Disordered" evidence="6">
    <location>
        <begin position="236"/>
        <end position="272"/>
    </location>
</feature>
<dbReference type="PROSITE" id="PS51293">
    <property type="entry name" value="SANT"/>
    <property type="match status" value="1"/>
</dbReference>
<evidence type="ECO:0000256" key="2">
    <source>
        <dbReference type="ARBA" id="ARBA00023015"/>
    </source>
</evidence>
<evidence type="ECO:0000259" key="9">
    <source>
        <dbReference type="PROSITE" id="PS51294"/>
    </source>
</evidence>
<dbReference type="FunFam" id="1.10.10.60:FF:000023">
    <property type="entry name" value="protein REVEILLE 6 isoform X1"/>
    <property type="match status" value="1"/>
</dbReference>
<keyword evidence="10" id="KW-0808">Transferase</keyword>
<gene>
    <name evidence="10" type="primary">CCA1</name>
</gene>
<dbReference type="AlphaFoldDB" id="A0A7L5RYG3"/>
<dbReference type="CDD" id="cd00167">
    <property type="entry name" value="SANT"/>
    <property type="match status" value="1"/>
</dbReference>
<sequence>MEMNSFGEDLVVKARKPYTITKQREKWTEEEHSRFLEALKLYGRAWQRIEDHIGTKTAIQIRSHAQKFFTKLEKAAVATGPGKAHDIDIPPPRPKKKPSYPYPRKTAFDEKTLRTMNPLPQDLIKQEASLAAKSLEQAKECSDEDHCSVVLNLFQDAPSSSIARSNNQSSFIEYVPIAAQPKESNSLERSSLTNEVNMDSTLSENHGMAISDQDFGRRSGINTELHGLSAASCAQKQLKKQSGTDHEQGVDDGSNLKDTVENGDSPSTANPLMNHPIPAAPAFHTSSSLSYISHPFPSFLPFSQIRSTQDFYRSYLGISSPFSSQVLSTLMQDPAVHAAACMAAASLWPSEEIDSSNMAAIAAATVAAASAWWAATGLTPFFPHIPASNFPFPPPSPSFPVPNAGQTPQEKVERHETHQNSSIADQPAILSSSASSSNLEEIGKNSSGLSNAEPSSDAAEKAKIGKHGPSSCGSNTNSSGSEIETKDLHSQNLSAGEANARRARSGLCFNETWREVSQQGRLAFQALFTRDVLPQSFANQLAQNPEMGFLWPNKEEVKTGRDQWTQNGSLPNEINKIGNLKVRRTGFKPYKRCSAEAAVEVHNTAANNDETSNKKIRLQGKV</sequence>
<evidence type="ECO:0000259" key="7">
    <source>
        <dbReference type="PROSITE" id="PS50090"/>
    </source>
</evidence>
<keyword evidence="2" id="KW-0805">Transcription regulation</keyword>
<dbReference type="SUPFAM" id="SSF46689">
    <property type="entry name" value="Homeodomain-like"/>
    <property type="match status" value="1"/>
</dbReference>
<dbReference type="EMBL" id="MN520289">
    <property type="protein sequence ID" value="QLF98939.1"/>
    <property type="molecule type" value="mRNA"/>
</dbReference>
<protein>
    <submittedName>
        <fullName evidence="10">CCA1</fullName>
        <ecNumber evidence="10">2.7.7.72</ecNumber>
    </submittedName>
</protein>
<name>A0A7L5RYG3_ONCHC</name>
<dbReference type="InterPro" id="IPR001005">
    <property type="entry name" value="SANT/Myb"/>
</dbReference>
<evidence type="ECO:0000256" key="1">
    <source>
        <dbReference type="ARBA" id="ARBA00004123"/>
    </source>
</evidence>
<evidence type="ECO:0000259" key="8">
    <source>
        <dbReference type="PROSITE" id="PS51293"/>
    </source>
</evidence>
<feature type="compositionally biased region" description="Low complexity" evidence="6">
    <location>
        <begin position="470"/>
        <end position="481"/>
    </location>
</feature>
<dbReference type="PANTHER" id="PTHR12802:SF177">
    <property type="entry name" value="PROTEIN CCA1"/>
    <property type="match status" value="1"/>
</dbReference>
<keyword evidence="4" id="KW-0804">Transcription</keyword>
<dbReference type="SMART" id="SM00717">
    <property type="entry name" value="SANT"/>
    <property type="match status" value="1"/>
</dbReference>
<keyword evidence="5" id="KW-0539">Nucleus</keyword>
<feature type="domain" description="HTH myb-type" evidence="9">
    <location>
        <begin position="19"/>
        <end position="73"/>
    </location>
</feature>
<dbReference type="InterPro" id="IPR006447">
    <property type="entry name" value="Myb_dom_plants"/>
</dbReference>
<dbReference type="InterPro" id="IPR017884">
    <property type="entry name" value="SANT_dom"/>
</dbReference>
<dbReference type="GO" id="GO:0005634">
    <property type="term" value="C:nucleus"/>
    <property type="evidence" value="ECO:0007669"/>
    <property type="project" value="UniProtKB-SubCell"/>
</dbReference>
<keyword evidence="3" id="KW-0238">DNA-binding</keyword>
<dbReference type="PANTHER" id="PTHR12802">
    <property type="entry name" value="SWI/SNF COMPLEX-RELATED"/>
    <property type="match status" value="1"/>
</dbReference>
<feature type="domain" description="Myb-like" evidence="7">
    <location>
        <begin position="19"/>
        <end position="69"/>
    </location>
</feature>
<comment type="subcellular location">
    <subcellularLocation>
        <location evidence="1">Nucleus</location>
    </subcellularLocation>
</comment>
<keyword evidence="10" id="KW-0548">Nucleotidyltransferase</keyword>
<evidence type="ECO:0000256" key="4">
    <source>
        <dbReference type="ARBA" id="ARBA00023163"/>
    </source>
</evidence>
<dbReference type="PROSITE" id="PS50090">
    <property type="entry name" value="MYB_LIKE"/>
    <property type="match status" value="1"/>
</dbReference>
<evidence type="ECO:0000256" key="5">
    <source>
        <dbReference type="ARBA" id="ARBA00023242"/>
    </source>
</evidence>
<dbReference type="Gene3D" id="1.10.10.60">
    <property type="entry name" value="Homeodomain-like"/>
    <property type="match status" value="1"/>
</dbReference>
<dbReference type="NCBIfam" id="TIGR01557">
    <property type="entry name" value="myb_SHAQKYF"/>
    <property type="match status" value="1"/>
</dbReference>
<dbReference type="GO" id="GO:0004810">
    <property type="term" value="F:CCA tRNA nucleotidyltransferase activity"/>
    <property type="evidence" value="ECO:0007669"/>
    <property type="project" value="UniProtKB-EC"/>
</dbReference>
<feature type="compositionally biased region" description="Polar residues" evidence="6">
    <location>
        <begin position="262"/>
        <end position="271"/>
    </location>
</feature>
<dbReference type="InterPro" id="IPR017930">
    <property type="entry name" value="Myb_dom"/>
</dbReference>
<dbReference type="PROSITE" id="PS51294">
    <property type="entry name" value="HTH_MYB"/>
    <property type="match status" value="1"/>
</dbReference>
<dbReference type="EC" id="2.7.7.72" evidence="10"/>
<dbReference type="GO" id="GO:0010468">
    <property type="term" value="P:regulation of gene expression"/>
    <property type="evidence" value="ECO:0007669"/>
    <property type="project" value="UniProtKB-ARBA"/>
</dbReference>